<dbReference type="Proteomes" id="UP000823824">
    <property type="component" value="Unassembled WGS sequence"/>
</dbReference>
<proteinExistence type="predicted"/>
<dbReference type="InterPro" id="IPR029002">
    <property type="entry name" value="PLPC/GPLD1"/>
</dbReference>
<gene>
    <name evidence="2" type="ORF">H9787_09295</name>
</gene>
<dbReference type="AlphaFoldDB" id="A0A9D2RRW3"/>
<protein>
    <submittedName>
        <fullName evidence="2">Zinc dependent phospholipase C family protein</fullName>
    </submittedName>
</protein>
<evidence type="ECO:0000259" key="1">
    <source>
        <dbReference type="Pfam" id="PF00882"/>
    </source>
</evidence>
<organism evidence="2 3">
    <name type="scientific">Candidatus Oscillibacter excrementigallinarum</name>
    <dbReference type="NCBI Taxonomy" id="2838716"/>
    <lineage>
        <taxon>Bacteria</taxon>
        <taxon>Bacillati</taxon>
        <taxon>Bacillota</taxon>
        <taxon>Clostridia</taxon>
        <taxon>Eubacteriales</taxon>
        <taxon>Oscillospiraceae</taxon>
        <taxon>Oscillibacter</taxon>
    </lineage>
</organism>
<name>A0A9D2RRW3_9FIRM</name>
<dbReference type="SUPFAM" id="SSF48537">
    <property type="entry name" value="Phospholipase C/P1 nuclease"/>
    <property type="match status" value="1"/>
</dbReference>
<accession>A0A9D2RRW3</accession>
<dbReference type="EMBL" id="DWZJ01000085">
    <property type="protein sequence ID" value="HJB13894.1"/>
    <property type="molecule type" value="Genomic_DNA"/>
</dbReference>
<dbReference type="Pfam" id="PF00882">
    <property type="entry name" value="Zn_dep_PLPC"/>
    <property type="match status" value="1"/>
</dbReference>
<dbReference type="InterPro" id="IPR008947">
    <property type="entry name" value="PLipase_C/P1_nuclease_dom_sf"/>
</dbReference>
<reference evidence="2" key="2">
    <citation type="submission" date="2021-04" db="EMBL/GenBank/DDBJ databases">
        <authorList>
            <person name="Gilroy R."/>
        </authorList>
    </citation>
    <scope>NUCLEOTIDE SEQUENCE</scope>
    <source>
        <strain evidence="2">ChiBcec18-1249</strain>
    </source>
</reference>
<dbReference type="Gene3D" id="1.10.575.10">
    <property type="entry name" value="P1 Nuclease"/>
    <property type="match status" value="1"/>
</dbReference>
<comment type="caution">
    <text evidence="2">The sequence shown here is derived from an EMBL/GenBank/DDBJ whole genome shotgun (WGS) entry which is preliminary data.</text>
</comment>
<sequence>MQKRSHKLLASTLLENVQGFRARRFELAFLFGSFQPDCNPLTYLKGSLRAYKLRGHNYSNSQCYIYSRISRLQRRDRWTIWQYYTLGKLTHYLADAFTYPHNENYPDSMLCHHQYETDLRAYLEEYLTTRALRREKFRQDVAGALQELHRQYMAGVADMRKDVQFILKATSILMAGCLPAEDGALPAAPAAA</sequence>
<dbReference type="GO" id="GO:0016788">
    <property type="term" value="F:hydrolase activity, acting on ester bonds"/>
    <property type="evidence" value="ECO:0007669"/>
    <property type="project" value="InterPro"/>
</dbReference>
<reference evidence="2" key="1">
    <citation type="journal article" date="2021" name="PeerJ">
        <title>Extensive microbial diversity within the chicken gut microbiome revealed by metagenomics and culture.</title>
        <authorList>
            <person name="Gilroy R."/>
            <person name="Ravi A."/>
            <person name="Getino M."/>
            <person name="Pursley I."/>
            <person name="Horton D.L."/>
            <person name="Alikhan N.F."/>
            <person name="Baker D."/>
            <person name="Gharbi K."/>
            <person name="Hall N."/>
            <person name="Watson M."/>
            <person name="Adriaenssens E.M."/>
            <person name="Foster-Nyarko E."/>
            <person name="Jarju S."/>
            <person name="Secka A."/>
            <person name="Antonio M."/>
            <person name="Oren A."/>
            <person name="Chaudhuri R.R."/>
            <person name="La Ragione R."/>
            <person name="Hildebrand F."/>
            <person name="Pallen M.J."/>
        </authorList>
    </citation>
    <scope>NUCLEOTIDE SEQUENCE</scope>
    <source>
        <strain evidence="2">ChiBcec18-1249</strain>
    </source>
</reference>
<feature type="domain" description="Phospholipase C/D" evidence="1">
    <location>
        <begin position="5"/>
        <end position="147"/>
    </location>
</feature>
<evidence type="ECO:0000313" key="2">
    <source>
        <dbReference type="EMBL" id="HJB13894.1"/>
    </source>
</evidence>
<evidence type="ECO:0000313" key="3">
    <source>
        <dbReference type="Proteomes" id="UP000823824"/>
    </source>
</evidence>